<dbReference type="InterPro" id="IPR036736">
    <property type="entry name" value="ACP-like_sf"/>
</dbReference>
<keyword evidence="7" id="KW-0808">Transferase</keyword>
<comment type="subcellular location">
    <subcellularLocation>
        <location evidence="2">Cytoplasm</location>
    </subcellularLocation>
</comment>
<feature type="domain" description="Ketosynthase family 3 (KS3)" evidence="13">
    <location>
        <begin position="541"/>
        <end position="960"/>
    </location>
</feature>
<dbReference type="RefSeq" id="WP_204824185.1">
    <property type="nucleotide sequence ID" value="NZ_JBHUGF010000010.1"/>
</dbReference>
<dbReference type="Gene3D" id="3.40.47.10">
    <property type="match status" value="1"/>
</dbReference>
<dbReference type="InterPro" id="IPR057326">
    <property type="entry name" value="KR_dom"/>
</dbReference>
<feature type="region of interest" description="Disordered" evidence="11">
    <location>
        <begin position="366"/>
        <end position="386"/>
    </location>
</feature>
<dbReference type="InterPro" id="IPR050091">
    <property type="entry name" value="PKS_NRPS_Biosynth_Enz"/>
</dbReference>
<evidence type="ECO:0000256" key="10">
    <source>
        <dbReference type="PROSITE-ProRule" id="PRU01363"/>
    </source>
</evidence>
<feature type="active site" description="Proton donor; for dehydratase activity" evidence="10">
    <location>
        <position position="1363"/>
    </location>
</feature>
<dbReference type="SMART" id="SM00822">
    <property type="entry name" value="PKS_KR"/>
    <property type="match status" value="1"/>
</dbReference>
<evidence type="ECO:0000256" key="1">
    <source>
        <dbReference type="ARBA" id="ARBA00003299"/>
    </source>
</evidence>
<dbReference type="Pfam" id="PF02801">
    <property type="entry name" value="Ketoacyl-synt_C"/>
    <property type="match status" value="1"/>
</dbReference>
<evidence type="ECO:0000256" key="9">
    <source>
        <dbReference type="ARBA" id="ARBA00023268"/>
    </source>
</evidence>
<reference evidence="16" key="1">
    <citation type="journal article" date="2019" name="Int. J. Syst. Evol. Microbiol.">
        <title>The Global Catalogue of Microorganisms (GCM) 10K type strain sequencing project: providing services to taxonomists for standard genome sequencing and annotation.</title>
        <authorList>
            <consortium name="The Broad Institute Genomics Platform"/>
            <consortium name="The Broad Institute Genome Sequencing Center for Infectious Disease"/>
            <person name="Wu L."/>
            <person name="Ma J."/>
        </authorList>
    </citation>
    <scope>NUCLEOTIDE SEQUENCE [LARGE SCALE GENOMIC DNA]</scope>
    <source>
        <strain evidence="16">CGMCC 1.15067</strain>
    </source>
</reference>
<dbReference type="Pfam" id="PF00550">
    <property type="entry name" value="PP-binding"/>
    <property type="match status" value="1"/>
</dbReference>
<evidence type="ECO:0000256" key="8">
    <source>
        <dbReference type="ARBA" id="ARBA00022737"/>
    </source>
</evidence>
<dbReference type="CDD" id="cd00833">
    <property type="entry name" value="PKS"/>
    <property type="match status" value="1"/>
</dbReference>
<keyword evidence="16" id="KW-1185">Reference proteome</keyword>
<dbReference type="InterPro" id="IPR020806">
    <property type="entry name" value="PKS_PP-bd"/>
</dbReference>
<dbReference type="PROSITE" id="PS52019">
    <property type="entry name" value="PKS_MFAS_DH"/>
    <property type="match status" value="1"/>
</dbReference>
<dbReference type="SMART" id="SM00826">
    <property type="entry name" value="PKS_DH"/>
    <property type="match status" value="1"/>
</dbReference>
<protein>
    <submittedName>
        <fullName evidence="15">SDR family NAD(P)-dependent oxidoreductase</fullName>
    </submittedName>
</protein>
<dbReference type="InterPro" id="IPR018201">
    <property type="entry name" value="Ketoacyl_synth_AS"/>
</dbReference>
<dbReference type="Gene3D" id="1.10.1200.10">
    <property type="entry name" value="ACP-like"/>
    <property type="match status" value="1"/>
</dbReference>
<dbReference type="EMBL" id="JBHUGF010000010">
    <property type="protein sequence ID" value="MFD1990498.1"/>
    <property type="molecule type" value="Genomic_DNA"/>
</dbReference>
<keyword evidence="8" id="KW-0677">Repeat</keyword>
<dbReference type="InterPro" id="IPR006162">
    <property type="entry name" value="Ppantetheine_attach_site"/>
</dbReference>
<dbReference type="CDD" id="cd08953">
    <property type="entry name" value="KR_2_SDR_x"/>
    <property type="match status" value="1"/>
</dbReference>
<evidence type="ECO:0000256" key="6">
    <source>
        <dbReference type="ARBA" id="ARBA00022553"/>
    </source>
</evidence>
<sequence length="1928" mass="216598">MSDNEQLYDQQQQLDELNRWLVQLLYVQMQKIGYTAGMPVSELLDLLPKTNQMYMKWLQQTVTVFDQNSFSLIHADEVWHQWTEHKEKWLEDANMRAKVILAETMLLALPDILHGHKPATDLMFSHASMDLVEGIYKHNKIADHFNHVVADQVIAQIQSTNDKNKPQSLRILEIGAGTGGTSALLFSRLEPYREHIAEYAYTDISKSFLNHARKHYGMHYDYLTYHILNIEESMLHQQIDIGGYDIVLATNVLHATRDIRLTLRNAKALLKKDGTMIINEIIEYSLFNHVTFGLLQGWWLYEDPVLRIPGCPLLTPAQWSNVLEQEGYQQITYPTVETEFLGQQVITAVSDGIIRQKKQITIPTNNDTDTIIQKPTTTEPVPRTQPVSSKVTATVTTSQPSEALIKQKSMDHFKVIIGQILEVEPHSIDVSEELEMYGMDSILIIQLTDELNKVMEEHVSSVLFFEYSTISSLVDHFITNRYQALITMLGEIVDSDSEEYTDPIETAHVIEPVTPHASTVTAEPVTEPEPITLSPSKDSRKPDIAIIGLAGRYAQADDMEEFWNQLQQGKSAITEIPADRWQWQNHYRPDKGHTGFSYSKWGGFIKGIDTFDPLFFYISPKEAEQIDPQERQFLQIAYSCIEDAGYIPQQLSDSQKVGVFVGVMNGNYPTGSSYWSIANRVSYSFNFVGPSLAVDTACSSSLTAIHLALDSLYSGTSECAIAGGVNLIVDPVHYERLCNKNMLSSGDQCRSFGESADGFVDGEGVGAIVLKPLQQAIQDGDHIYGVIKGSMINAGGKTKGYTVPNPALQSKVVADAIQTSGIDARMISYIEAHGTGTALGDPIEIEGLRRAFAQDTTDTQFCAIGSIKSNIGHCESAAGIAGLSKILLQFQHQQLVPSLHSNRLNSNIQFEQTPFHVQQQLSAWNRPQIESNRYQEEIPRIAGISSFGAGGANAHLIVAEYMPASVDQLIYGQPDHNSPVAIVLSALTEERLQVVTERLLQYLERSSIDEKQLPNIAYTLQVGREAMDVRLAIIVSSIDELKHELKQSIHSIDKSINMYKGDTTNSKQIQAQWSDEDMQATITTWIRKRKYPQLLELWVQGIDIQWSLAYNDGEVLPQRISLPVYPFAKEKYWYTPVTIDAKVNTELQSQASSISDYIHPLLHLNNSRLQEQKFTSVFSGSEFFLEHHQVQGVRILPGAAHLEMALQAIRHSIPLPKDSATELPLSFALTHIVWANPVAIEHSAKSVHIHLQLEHAQDISYEIYSEQDQQELLLCSQGRAIFDIALHQEVIDIQSIQQDCQLKKWSTDECYKAFTAMGLSYGVAHQTIEYVSLGTDQLIAKLRLPDIFEATIQPYLLHPALLDGALQASIGLTTGFDTSVNSPSLPFALQRLEVLRDCDTEMWAHIQYSAGSHPNDAMPRLDIDICNRQGIVCIRLKEFVIRRMPSNHATIQPITTTDMLSTTNTETMMFTPVWEMIDSIPAIDISESIETVVYILPTQASVPEVWSDSIPHLNIVNIDADQSINQITDRLSIYNKIDHVIWSASSESIFYANEQPSIASQEKEVLLFFRFVKSLLALGYGSRSLHVTVITYQAQQLHSFDAIHPAQAALHGYIGSLAKEYSHWQIRLADIENEVDIPVADILTMAPDPQGNAYLFREQEWYRQELLAVEYEQNQTSTIYRQDGVYVVIGGAGGIGEVWSEYMIRQYKANIIWIGRKELDQQIQAQLDRLARLGRQPLYISADATDLNQLQRAYQQIKQQYHHIDGVIHSALVLADRSLANMDEYQFGKGLAPKLNISVNMAQVFTQESLDFILFFSSLNSFMKLPGQSNYVAGCMYIDSFARQLAQSCSCAVKVMNWGYWGNVGSVVSPEVQQSMANKGIGSIEPPAANQALELLLTNTLDQLVMIETIGQPELPLWNNNKTIMVYP</sequence>
<feature type="active site" description="Proton acceptor; for dehydratase activity" evidence="10">
    <location>
        <position position="1188"/>
    </location>
</feature>
<evidence type="ECO:0000313" key="15">
    <source>
        <dbReference type="EMBL" id="MFD1990498.1"/>
    </source>
</evidence>
<evidence type="ECO:0000256" key="2">
    <source>
        <dbReference type="ARBA" id="ARBA00004496"/>
    </source>
</evidence>
<dbReference type="Proteomes" id="UP001597403">
    <property type="component" value="Unassembled WGS sequence"/>
</dbReference>
<feature type="domain" description="Carrier" evidence="12">
    <location>
        <begin position="407"/>
        <end position="481"/>
    </location>
</feature>
<dbReference type="InterPro" id="IPR042104">
    <property type="entry name" value="PKS_dehydratase_sf"/>
</dbReference>
<feature type="region of interest" description="Disordered" evidence="11">
    <location>
        <begin position="517"/>
        <end position="538"/>
    </location>
</feature>
<dbReference type="Pfam" id="PF08659">
    <property type="entry name" value="KR"/>
    <property type="match status" value="1"/>
</dbReference>
<dbReference type="Gene3D" id="1.10.1240.100">
    <property type="match status" value="1"/>
</dbReference>
<keyword evidence="6" id="KW-0597">Phosphoprotein</keyword>
<accession>A0ABW4UST8</accession>
<dbReference type="SUPFAM" id="SSF47336">
    <property type="entry name" value="ACP-like"/>
    <property type="match status" value="1"/>
</dbReference>
<dbReference type="PANTHER" id="PTHR43775">
    <property type="entry name" value="FATTY ACID SYNTHASE"/>
    <property type="match status" value="1"/>
</dbReference>
<dbReference type="Pfam" id="PF14765">
    <property type="entry name" value="PS-DH"/>
    <property type="match status" value="1"/>
</dbReference>
<organism evidence="15 16">
    <name type="scientific">Paenibacillus nicotianae</name>
    <dbReference type="NCBI Taxonomy" id="1526551"/>
    <lineage>
        <taxon>Bacteria</taxon>
        <taxon>Bacillati</taxon>
        <taxon>Bacillota</taxon>
        <taxon>Bacilli</taxon>
        <taxon>Bacillales</taxon>
        <taxon>Paenibacillaceae</taxon>
        <taxon>Paenibacillus</taxon>
    </lineage>
</organism>
<dbReference type="SUPFAM" id="SSF51735">
    <property type="entry name" value="NAD(P)-binding Rossmann-fold domains"/>
    <property type="match status" value="2"/>
</dbReference>
<keyword evidence="4" id="KW-0596">Phosphopantetheine</keyword>
<dbReference type="InterPro" id="IPR049900">
    <property type="entry name" value="PKS_mFAS_DH"/>
</dbReference>
<comment type="pathway">
    <text evidence="3">Antibiotic biosynthesis; bacillaene biosynthesis.</text>
</comment>
<evidence type="ECO:0000259" key="12">
    <source>
        <dbReference type="PROSITE" id="PS50075"/>
    </source>
</evidence>
<dbReference type="Pfam" id="PF08242">
    <property type="entry name" value="Methyltransf_12"/>
    <property type="match status" value="1"/>
</dbReference>
<dbReference type="InterPro" id="IPR029063">
    <property type="entry name" value="SAM-dependent_MTases_sf"/>
</dbReference>
<dbReference type="Pfam" id="PF21089">
    <property type="entry name" value="PKS_DH_N"/>
    <property type="match status" value="1"/>
</dbReference>
<evidence type="ECO:0000256" key="4">
    <source>
        <dbReference type="ARBA" id="ARBA00022450"/>
    </source>
</evidence>
<dbReference type="InterPro" id="IPR013968">
    <property type="entry name" value="PKS_KR"/>
</dbReference>
<dbReference type="InterPro" id="IPR049551">
    <property type="entry name" value="PKS_DH_C"/>
</dbReference>
<dbReference type="Gene3D" id="3.40.50.720">
    <property type="entry name" value="NAD(P)-binding Rossmann-like Domain"/>
    <property type="match status" value="1"/>
</dbReference>
<evidence type="ECO:0000256" key="3">
    <source>
        <dbReference type="ARBA" id="ARBA00004789"/>
    </source>
</evidence>
<dbReference type="Gene3D" id="3.10.129.110">
    <property type="entry name" value="Polyketide synthase dehydratase"/>
    <property type="match status" value="1"/>
</dbReference>
<dbReference type="PROSITE" id="PS50075">
    <property type="entry name" value="CARRIER"/>
    <property type="match status" value="1"/>
</dbReference>
<dbReference type="InterPro" id="IPR036291">
    <property type="entry name" value="NAD(P)-bd_dom_sf"/>
</dbReference>
<dbReference type="InterPro" id="IPR014030">
    <property type="entry name" value="Ketoacyl_synth_N"/>
</dbReference>
<comment type="function">
    <text evidence="1">Involved in some intermediate steps for the synthesis of the antibiotic polyketide bacillaene which is involved in secondary metabolism.</text>
</comment>
<dbReference type="PANTHER" id="PTHR43775:SF37">
    <property type="entry name" value="SI:DKEY-61P9.11"/>
    <property type="match status" value="1"/>
</dbReference>
<dbReference type="SUPFAM" id="SSF53901">
    <property type="entry name" value="Thiolase-like"/>
    <property type="match status" value="1"/>
</dbReference>
<dbReference type="InterPro" id="IPR020841">
    <property type="entry name" value="PKS_Beta-ketoAc_synthase_dom"/>
</dbReference>
<dbReference type="PROSITE" id="PS00012">
    <property type="entry name" value="PHOSPHOPANTETHEINE"/>
    <property type="match status" value="1"/>
</dbReference>
<gene>
    <name evidence="15" type="ORF">ACFSGI_11060</name>
</gene>
<keyword evidence="9" id="KW-0511">Multifunctional enzyme</keyword>
<dbReference type="InterPro" id="IPR014031">
    <property type="entry name" value="Ketoacyl_synth_C"/>
</dbReference>
<dbReference type="SUPFAM" id="SSF53335">
    <property type="entry name" value="S-adenosyl-L-methionine-dependent methyltransferases"/>
    <property type="match status" value="1"/>
</dbReference>
<feature type="region of interest" description="C-terminal hotdog fold" evidence="10">
    <location>
        <begin position="1301"/>
        <end position="1450"/>
    </location>
</feature>
<proteinExistence type="predicted"/>
<dbReference type="InterPro" id="IPR016039">
    <property type="entry name" value="Thiolase-like"/>
</dbReference>
<dbReference type="SMART" id="SM00825">
    <property type="entry name" value="PKS_KS"/>
    <property type="match status" value="1"/>
</dbReference>
<evidence type="ECO:0000259" key="13">
    <source>
        <dbReference type="PROSITE" id="PS52004"/>
    </source>
</evidence>
<dbReference type="InterPro" id="IPR009081">
    <property type="entry name" value="PP-bd_ACP"/>
</dbReference>
<evidence type="ECO:0000256" key="5">
    <source>
        <dbReference type="ARBA" id="ARBA00022490"/>
    </source>
</evidence>
<comment type="caution">
    <text evidence="15">The sequence shown here is derived from an EMBL/GenBank/DDBJ whole genome shotgun (WGS) entry which is preliminary data.</text>
</comment>
<dbReference type="InterPro" id="IPR013217">
    <property type="entry name" value="Methyltransf_12"/>
</dbReference>
<evidence type="ECO:0000256" key="11">
    <source>
        <dbReference type="SAM" id="MobiDB-lite"/>
    </source>
</evidence>
<dbReference type="PROSITE" id="PS00606">
    <property type="entry name" value="KS3_1"/>
    <property type="match status" value="1"/>
</dbReference>
<dbReference type="PROSITE" id="PS52004">
    <property type="entry name" value="KS3_2"/>
    <property type="match status" value="1"/>
</dbReference>
<dbReference type="InterPro" id="IPR049552">
    <property type="entry name" value="PKS_DH_N"/>
</dbReference>
<name>A0ABW4UST8_9BACL</name>
<dbReference type="Gene3D" id="3.40.50.150">
    <property type="entry name" value="Vaccinia Virus protein VP39"/>
    <property type="match status" value="1"/>
</dbReference>
<dbReference type="Pfam" id="PF00109">
    <property type="entry name" value="ketoacyl-synt"/>
    <property type="match status" value="1"/>
</dbReference>
<dbReference type="CDD" id="cd02440">
    <property type="entry name" value="AdoMet_MTases"/>
    <property type="match status" value="1"/>
</dbReference>
<dbReference type="Pfam" id="PF22336">
    <property type="entry name" value="RhiE-like_linker"/>
    <property type="match status" value="1"/>
</dbReference>
<feature type="region of interest" description="N-terminal hotdog fold" evidence="10">
    <location>
        <begin position="1159"/>
        <end position="1287"/>
    </location>
</feature>
<dbReference type="SMART" id="SM00823">
    <property type="entry name" value="PKS_PP"/>
    <property type="match status" value="1"/>
</dbReference>
<dbReference type="InterPro" id="IPR020807">
    <property type="entry name" value="PKS_DH"/>
</dbReference>
<keyword evidence="5" id="KW-0963">Cytoplasm</keyword>
<dbReference type="InterPro" id="IPR054514">
    <property type="entry name" value="RhiE-like_linker"/>
</dbReference>
<evidence type="ECO:0000259" key="14">
    <source>
        <dbReference type="PROSITE" id="PS52019"/>
    </source>
</evidence>
<evidence type="ECO:0000313" key="16">
    <source>
        <dbReference type="Proteomes" id="UP001597403"/>
    </source>
</evidence>
<feature type="domain" description="PKS/mFAS DH" evidence="14">
    <location>
        <begin position="1159"/>
        <end position="1450"/>
    </location>
</feature>
<evidence type="ECO:0000256" key="7">
    <source>
        <dbReference type="ARBA" id="ARBA00022679"/>
    </source>
</evidence>